<organism evidence="1 2">
    <name type="scientific">Nitrospirillum amazonense</name>
    <dbReference type="NCBI Taxonomy" id="28077"/>
    <lineage>
        <taxon>Bacteria</taxon>
        <taxon>Pseudomonadati</taxon>
        <taxon>Pseudomonadota</taxon>
        <taxon>Alphaproteobacteria</taxon>
        <taxon>Rhodospirillales</taxon>
        <taxon>Azospirillaceae</taxon>
        <taxon>Nitrospirillum</taxon>
    </lineage>
</organism>
<protein>
    <submittedName>
        <fullName evidence="1">Uncharacterized protein</fullName>
    </submittedName>
</protein>
<comment type="caution">
    <text evidence="1">The sequence shown here is derived from an EMBL/GenBank/DDBJ whole genome shotgun (WGS) entry which is preliminary data.</text>
</comment>
<gene>
    <name evidence="1" type="ORF">FBZ90_102136</name>
</gene>
<sequence>MRMLEDMVRIAHTIQNPTYRLKFPDKVDAFHVYDTH</sequence>
<dbReference type="Proteomes" id="UP000315751">
    <property type="component" value="Unassembled WGS sequence"/>
</dbReference>
<keyword evidence="2" id="KW-1185">Reference proteome</keyword>
<accession>A0A560HFI6</accession>
<evidence type="ECO:0000313" key="2">
    <source>
        <dbReference type="Proteomes" id="UP000315751"/>
    </source>
</evidence>
<name>A0A560HFI6_9PROT</name>
<dbReference type="AlphaFoldDB" id="A0A560HFI6"/>
<evidence type="ECO:0000313" key="1">
    <source>
        <dbReference type="EMBL" id="TWB45182.1"/>
    </source>
</evidence>
<proteinExistence type="predicted"/>
<dbReference type="EMBL" id="VITR01000002">
    <property type="protein sequence ID" value="TWB45182.1"/>
    <property type="molecule type" value="Genomic_DNA"/>
</dbReference>
<reference evidence="1 2" key="1">
    <citation type="submission" date="2019-06" db="EMBL/GenBank/DDBJ databases">
        <title>Genomic Encyclopedia of Type Strains, Phase IV (KMG-V): Genome sequencing to study the core and pangenomes of soil and plant-associated prokaryotes.</title>
        <authorList>
            <person name="Whitman W."/>
        </authorList>
    </citation>
    <scope>NUCLEOTIDE SEQUENCE [LARGE SCALE GENOMIC DNA]</scope>
    <source>
        <strain evidence="1 2">BR 11622</strain>
    </source>
</reference>